<evidence type="ECO:0000313" key="1">
    <source>
        <dbReference type="EMBL" id="DAF55410.1"/>
    </source>
</evidence>
<protein>
    <submittedName>
        <fullName evidence="1">Uncharacterized protein</fullName>
    </submittedName>
</protein>
<organism evidence="1">
    <name type="scientific">Podoviridae sp. ctUm43</name>
    <dbReference type="NCBI Taxonomy" id="2827738"/>
    <lineage>
        <taxon>Viruses</taxon>
        <taxon>Duplodnaviria</taxon>
        <taxon>Heunggongvirae</taxon>
        <taxon>Uroviricota</taxon>
        <taxon>Caudoviricetes</taxon>
    </lineage>
</organism>
<name>A0A8S5SXY1_9CAUD</name>
<reference evidence="1" key="1">
    <citation type="journal article" date="2021" name="Proc. Natl. Acad. Sci. U.S.A.">
        <title>A Catalog of Tens of Thousands of Viruses from Human Metagenomes Reveals Hidden Associations with Chronic Diseases.</title>
        <authorList>
            <person name="Tisza M.J."/>
            <person name="Buck C.B."/>
        </authorList>
    </citation>
    <scope>NUCLEOTIDE SEQUENCE</scope>
    <source>
        <strain evidence="1">CtUm43</strain>
    </source>
</reference>
<dbReference type="EMBL" id="BK032689">
    <property type="protein sequence ID" value="DAF55410.1"/>
    <property type="molecule type" value="Genomic_DNA"/>
</dbReference>
<proteinExistence type="predicted"/>
<sequence length="48" mass="5653">MNLSFYVFILDFAGILPCDCIYKDFYPAIIILEILPCDCKYERNVNEL</sequence>
<accession>A0A8S5SXY1</accession>